<proteinExistence type="predicted"/>
<dbReference type="EMBL" id="FNHH01000010">
    <property type="protein sequence ID" value="SDM33664.1"/>
    <property type="molecule type" value="Genomic_DNA"/>
</dbReference>
<dbReference type="InterPro" id="IPR046233">
    <property type="entry name" value="DUF6266"/>
</dbReference>
<name>A0A1G9SDW3_9SPHI</name>
<dbReference type="RefSeq" id="WP_090703974.1">
    <property type="nucleotide sequence ID" value="NZ_FNHH01000010.1"/>
</dbReference>
<dbReference type="AlphaFoldDB" id="A0A1G9SDW3"/>
<evidence type="ECO:0000313" key="2">
    <source>
        <dbReference type="Proteomes" id="UP000199226"/>
    </source>
</evidence>
<dbReference type="STRING" id="990371.SAMN05421813_11013"/>
<gene>
    <name evidence="1" type="ORF">SAMN05421813_11013</name>
</gene>
<protein>
    <submittedName>
        <fullName evidence="1">Uncharacterized protein</fullName>
    </submittedName>
</protein>
<dbReference type="Proteomes" id="UP000199226">
    <property type="component" value="Unassembled WGS sequence"/>
</dbReference>
<dbReference type="Pfam" id="PF19781">
    <property type="entry name" value="DUF6266"/>
    <property type="match status" value="1"/>
</dbReference>
<reference evidence="2" key="1">
    <citation type="submission" date="2016-10" db="EMBL/GenBank/DDBJ databases">
        <authorList>
            <person name="Varghese N."/>
            <person name="Submissions S."/>
        </authorList>
    </citation>
    <scope>NUCLEOTIDE SEQUENCE [LARGE SCALE GENOMIC DNA]</scope>
    <source>
        <strain evidence="2">DSM 24536</strain>
    </source>
</reference>
<sequence>MARLINGINGPFVGKAGAVIGYTVNGIGYMKGLYKKRTKKPKEGEALNRKKFAAAQAWLQPVTDFVRVGFKGYNERFQGFTAAKSWLMKNCIQVIDGEIRIDPALVKISSGNLPLPENIQCSMQEPNTFRISWTPVRERGFLHDQAMVMAYDLKNGAYGLVLGSDRTSGEVLVPVHPSPYPYHVYLAFIAADRSRQSDSVYLGEFWVS</sequence>
<accession>A0A1G9SDW3</accession>
<keyword evidence="2" id="KW-1185">Reference proteome</keyword>
<dbReference type="OrthoDB" id="821958at2"/>
<evidence type="ECO:0000313" key="1">
    <source>
        <dbReference type="EMBL" id="SDM33664.1"/>
    </source>
</evidence>
<organism evidence="1 2">
    <name type="scientific">Daejeonella rubra</name>
    <dbReference type="NCBI Taxonomy" id="990371"/>
    <lineage>
        <taxon>Bacteria</taxon>
        <taxon>Pseudomonadati</taxon>
        <taxon>Bacteroidota</taxon>
        <taxon>Sphingobacteriia</taxon>
        <taxon>Sphingobacteriales</taxon>
        <taxon>Sphingobacteriaceae</taxon>
        <taxon>Daejeonella</taxon>
    </lineage>
</organism>